<dbReference type="Pfam" id="PF06236">
    <property type="entry name" value="MelC1"/>
    <property type="match status" value="1"/>
</dbReference>
<evidence type="ECO:0000256" key="2">
    <source>
        <dbReference type="ARBA" id="ARBA00022729"/>
    </source>
</evidence>
<protein>
    <submittedName>
        <fullName evidence="5">Tyrosinase</fullName>
    </submittedName>
</protein>
<evidence type="ECO:0000256" key="4">
    <source>
        <dbReference type="SAM" id="MobiDB-lite"/>
    </source>
</evidence>
<evidence type="ECO:0000313" key="5">
    <source>
        <dbReference type="EMBL" id="RDG38363.1"/>
    </source>
</evidence>
<keyword evidence="3" id="KW-0186">Copper</keyword>
<name>A0A370BEW9_9ACTN</name>
<dbReference type="PROSITE" id="PS51318">
    <property type="entry name" value="TAT"/>
    <property type="match status" value="1"/>
</dbReference>
<feature type="region of interest" description="Disordered" evidence="4">
    <location>
        <begin position="78"/>
        <end position="102"/>
    </location>
</feature>
<dbReference type="GO" id="GO:0005507">
    <property type="term" value="F:copper ion binding"/>
    <property type="evidence" value="ECO:0007669"/>
    <property type="project" value="InterPro"/>
</dbReference>
<keyword evidence="2" id="KW-0732">Signal</keyword>
<sequence>MADGNQRRSAVPRAGRSGGPGPGRSRRHLLRGLFTLGVVTGTSAALAPILRAGPSAPAAPARADGPDAALDEMYRGRRIQIGPRRPGRTSDGAPAAVPAGHDGGQAVPAVLIDGRPLHLMRRADGGYLSAVNHYQSFPTAIETARAAVDELRGARLRPGGPLHHI</sequence>
<feature type="region of interest" description="Disordered" evidence="4">
    <location>
        <begin position="1"/>
        <end position="27"/>
    </location>
</feature>
<evidence type="ECO:0000256" key="1">
    <source>
        <dbReference type="ARBA" id="ARBA00009871"/>
    </source>
</evidence>
<comment type="similarity">
    <text evidence="1">Belongs to the melC1 family.</text>
</comment>
<proteinExistence type="inferred from homology"/>
<dbReference type="InterPro" id="IPR023199">
    <property type="entry name" value="GriE/MELC1_sf"/>
</dbReference>
<dbReference type="Gene3D" id="3.30.1880.10">
    <property type="entry name" value="protein ne1242 domain like"/>
    <property type="match status" value="1"/>
</dbReference>
<dbReference type="EMBL" id="QQNA01000060">
    <property type="protein sequence ID" value="RDG38363.1"/>
    <property type="molecule type" value="Genomic_DNA"/>
</dbReference>
<accession>A0A370BEW9</accession>
<organism evidence="5 6">
    <name type="scientific">Streptomyces corynorhini</name>
    <dbReference type="NCBI Taxonomy" id="2282652"/>
    <lineage>
        <taxon>Bacteria</taxon>
        <taxon>Bacillati</taxon>
        <taxon>Actinomycetota</taxon>
        <taxon>Actinomycetes</taxon>
        <taxon>Kitasatosporales</taxon>
        <taxon>Streptomycetaceae</taxon>
        <taxon>Streptomyces</taxon>
    </lineage>
</organism>
<dbReference type="RefSeq" id="WP_114623305.1">
    <property type="nucleotide sequence ID" value="NZ_QQNA01000060.1"/>
</dbReference>
<dbReference type="OrthoDB" id="3405860at2"/>
<keyword evidence="6" id="KW-1185">Reference proteome</keyword>
<comment type="caution">
    <text evidence="5">The sequence shown here is derived from an EMBL/GenBank/DDBJ whole genome shotgun (WGS) entry which is preliminary data.</text>
</comment>
<reference evidence="5 6" key="1">
    <citation type="submission" date="2018-07" db="EMBL/GenBank/DDBJ databases">
        <title>Streptomyces species from bats.</title>
        <authorList>
            <person name="Dunlap C."/>
        </authorList>
    </citation>
    <scope>NUCLEOTIDE SEQUENCE [LARGE SCALE GENOMIC DNA]</scope>
    <source>
        <strain evidence="5 6">AC230</strain>
    </source>
</reference>
<gene>
    <name evidence="5" type="ORF">DVH02_09425</name>
</gene>
<dbReference type="InterPro" id="IPR010928">
    <property type="entry name" value="MelC1"/>
</dbReference>
<dbReference type="Proteomes" id="UP000253741">
    <property type="component" value="Unassembled WGS sequence"/>
</dbReference>
<evidence type="ECO:0000313" key="6">
    <source>
        <dbReference type="Proteomes" id="UP000253741"/>
    </source>
</evidence>
<evidence type="ECO:0000256" key="3">
    <source>
        <dbReference type="ARBA" id="ARBA00023008"/>
    </source>
</evidence>
<dbReference type="InterPro" id="IPR006311">
    <property type="entry name" value="TAT_signal"/>
</dbReference>
<dbReference type="AlphaFoldDB" id="A0A370BEW9"/>
<dbReference type="GO" id="GO:0042438">
    <property type="term" value="P:melanin biosynthetic process"/>
    <property type="evidence" value="ECO:0007669"/>
    <property type="project" value="InterPro"/>
</dbReference>